<evidence type="ECO:0000256" key="7">
    <source>
        <dbReference type="ARBA" id="ARBA00023125"/>
    </source>
</evidence>
<evidence type="ECO:0000256" key="3">
    <source>
        <dbReference type="ARBA" id="ARBA00022759"/>
    </source>
</evidence>
<dbReference type="InterPro" id="IPR042206">
    <property type="entry name" value="CRISPR-assoc_Cas1_C"/>
</dbReference>
<dbReference type="Gene3D" id="1.20.120.920">
    <property type="entry name" value="CRISPR-associated endonuclease Cas1, C-terminal domain"/>
    <property type="match status" value="1"/>
</dbReference>
<keyword evidence="6 10" id="KW-0051">Antiviral defense</keyword>
<dbReference type="GO" id="GO:0016787">
    <property type="term" value="F:hydrolase activity"/>
    <property type="evidence" value="ECO:0007669"/>
    <property type="project" value="UniProtKB-KW"/>
</dbReference>
<dbReference type="CDD" id="cd09634">
    <property type="entry name" value="Cas1_I-II-III"/>
    <property type="match status" value="1"/>
</dbReference>
<evidence type="ECO:0000256" key="4">
    <source>
        <dbReference type="ARBA" id="ARBA00022801"/>
    </source>
</evidence>
<dbReference type="EC" id="3.1.-.-" evidence="10"/>
<evidence type="ECO:0000256" key="5">
    <source>
        <dbReference type="ARBA" id="ARBA00022842"/>
    </source>
</evidence>
<comment type="similarity">
    <text evidence="10">Belongs to the CRISPR-associated endonuclease Cas1 family.</text>
</comment>
<evidence type="ECO:0000256" key="8">
    <source>
        <dbReference type="ARBA" id="ARBA00023211"/>
    </source>
</evidence>
<name>A0A2U2AEY1_9GAMM</name>
<feature type="binding site" evidence="10">
    <location>
        <position position="160"/>
    </location>
    <ligand>
        <name>Mn(2+)</name>
        <dbReference type="ChEBI" id="CHEBI:29035"/>
    </ligand>
</feature>
<proteinExistence type="inferred from homology"/>
<dbReference type="InterPro" id="IPR050646">
    <property type="entry name" value="Cas1"/>
</dbReference>
<dbReference type="PANTHER" id="PTHR34353:SF2">
    <property type="entry name" value="CRISPR-ASSOCIATED ENDONUCLEASE CAS1 1"/>
    <property type="match status" value="1"/>
</dbReference>
<dbReference type="HAMAP" id="MF_01470">
    <property type="entry name" value="Cas1"/>
    <property type="match status" value="1"/>
</dbReference>
<dbReference type="GO" id="GO:0046872">
    <property type="term" value="F:metal ion binding"/>
    <property type="evidence" value="ECO:0007669"/>
    <property type="project" value="UniProtKB-UniRule"/>
</dbReference>
<evidence type="ECO:0000256" key="6">
    <source>
        <dbReference type="ARBA" id="ARBA00023118"/>
    </source>
</evidence>
<comment type="subunit">
    <text evidence="9 10">Homodimer, forms a heterotetramer with a Cas2 homodimer.</text>
</comment>
<evidence type="ECO:0000313" key="12">
    <source>
        <dbReference type="Proteomes" id="UP000245020"/>
    </source>
</evidence>
<protein>
    <recommendedName>
        <fullName evidence="10">CRISPR-associated endonuclease Cas1</fullName>
        <ecNumber evidence="10">3.1.-.-</ecNumber>
    </recommendedName>
</protein>
<keyword evidence="1 10" id="KW-0540">Nuclease</keyword>
<feature type="binding site" evidence="10">
    <location>
        <position position="225"/>
    </location>
    <ligand>
        <name>Mn(2+)</name>
        <dbReference type="ChEBI" id="CHEBI:29035"/>
    </ligand>
</feature>
<dbReference type="GO" id="GO:0051607">
    <property type="term" value="P:defense response to virus"/>
    <property type="evidence" value="ECO:0007669"/>
    <property type="project" value="UniProtKB-UniRule"/>
</dbReference>
<dbReference type="AlphaFoldDB" id="A0A2U2AEY1"/>
<dbReference type="GO" id="GO:0043571">
    <property type="term" value="P:maintenance of CRISPR repeat elements"/>
    <property type="evidence" value="ECO:0007669"/>
    <property type="project" value="UniProtKB-UniRule"/>
</dbReference>
<keyword evidence="5 10" id="KW-0460">Magnesium</keyword>
<dbReference type="PANTHER" id="PTHR34353">
    <property type="entry name" value="CRISPR-ASSOCIATED ENDONUCLEASE CAS1 1"/>
    <property type="match status" value="1"/>
</dbReference>
<keyword evidence="8 10" id="KW-0464">Manganese</keyword>
<comment type="cofactor">
    <cofactor evidence="10">
        <name>Mg(2+)</name>
        <dbReference type="ChEBI" id="CHEBI:18420"/>
    </cofactor>
    <cofactor evidence="10">
        <name>Mn(2+)</name>
        <dbReference type="ChEBI" id="CHEBI:29035"/>
    </cofactor>
</comment>
<feature type="binding site" evidence="10">
    <location>
        <position position="240"/>
    </location>
    <ligand>
        <name>Mn(2+)</name>
        <dbReference type="ChEBI" id="CHEBI:29035"/>
    </ligand>
</feature>
<dbReference type="Gene3D" id="3.100.10.20">
    <property type="entry name" value="CRISPR-associated endonuclease Cas1, N-terminal domain"/>
    <property type="match status" value="1"/>
</dbReference>
<dbReference type="Pfam" id="PF01867">
    <property type="entry name" value="Cas_Cas1"/>
    <property type="match status" value="1"/>
</dbReference>
<comment type="caution">
    <text evidence="11">The sequence shown here is derived from an EMBL/GenBank/DDBJ whole genome shotgun (WGS) entry which is preliminary data.</text>
</comment>
<dbReference type="NCBIfam" id="TIGR00287">
    <property type="entry name" value="cas1"/>
    <property type="match status" value="1"/>
</dbReference>
<keyword evidence="12" id="KW-1185">Reference proteome</keyword>
<evidence type="ECO:0000313" key="11">
    <source>
        <dbReference type="EMBL" id="PWD81222.1"/>
    </source>
</evidence>
<comment type="function">
    <text evidence="10">CRISPR (clustered regularly interspaced short palindromic repeat), is an adaptive immune system that provides protection against mobile genetic elements (viruses, transposable elements and conjugative plasmids). CRISPR clusters contain spacers, sequences complementary to antecedent mobile elements, and target invading nucleic acids. CRISPR clusters are transcribed and processed into CRISPR RNA (crRNA). Acts as a dsDNA endonuclease. Involved in the integration of spacer DNA into the CRISPR cassette.</text>
</comment>
<keyword evidence="3 10" id="KW-0255">Endonuclease</keyword>
<keyword evidence="7 10" id="KW-0238">DNA-binding</keyword>
<keyword evidence="2 10" id="KW-0479">Metal-binding</keyword>
<dbReference type="RefSeq" id="WP_109189119.1">
    <property type="nucleotide sequence ID" value="NZ_BMYA01000003.1"/>
</dbReference>
<dbReference type="InterPro" id="IPR042211">
    <property type="entry name" value="CRISPR-assoc_Cas1_N"/>
</dbReference>
<gene>
    <name evidence="10 11" type="primary">cas1</name>
    <name evidence="11" type="ORF">DC083_04855</name>
</gene>
<keyword evidence="4 10" id="KW-0378">Hydrolase</keyword>
<dbReference type="Proteomes" id="UP000245020">
    <property type="component" value="Unassembled WGS sequence"/>
</dbReference>
<evidence type="ECO:0000256" key="2">
    <source>
        <dbReference type="ARBA" id="ARBA00022723"/>
    </source>
</evidence>
<dbReference type="OrthoDB" id="9803119at2"/>
<evidence type="ECO:0000256" key="9">
    <source>
        <dbReference type="ARBA" id="ARBA00038592"/>
    </source>
</evidence>
<dbReference type="GO" id="GO:0003677">
    <property type="term" value="F:DNA binding"/>
    <property type="evidence" value="ECO:0007669"/>
    <property type="project" value="UniProtKB-KW"/>
</dbReference>
<accession>A0A2U2AEY1</accession>
<organism evidence="11 12">
    <name type="scientific">Ignatzschineria ureiclastica</name>
    <dbReference type="NCBI Taxonomy" id="472582"/>
    <lineage>
        <taxon>Bacteria</taxon>
        <taxon>Pseudomonadati</taxon>
        <taxon>Pseudomonadota</taxon>
        <taxon>Gammaproteobacteria</taxon>
        <taxon>Cardiobacteriales</taxon>
        <taxon>Ignatzschineriaceae</taxon>
        <taxon>Ignatzschineria</taxon>
    </lineage>
</organism>
<dbReference type="InterPro" id="IPR002729">
    <property type="entry name" value="CRISPR-assoc_Cas1"/>
</dbReference>
<dbReference type="EMBL" id="QEWQ01000003">
    <property type="protein sequence ID" value="PWD81222.1"/>
    <property type="molecule type" value="Genomic_DNA"/>
</dbReference>
<dbReference type="GO" id="GO:0004519">
    <property type="term" value="F:endonuclease activity"/>
    <property type="evidence" value="ECO:0007669"/>
    <property type="project" value="UniProtKB-UniRule"/>
</dbReference>
<evidence type="ECO:0000256" key="1">
    <source>
        <dbReference type="ARBA" id="ARBA00022722"/>
    </source>
</evidence>
<sequence length="337" mass="38905">MTCLYLDKRGLTLKSEGNVLVVFGESGRIATVPLEIVERICIKGSTQLSASLLAKLGEKDIAVLVLQGLMQKPVMMLPSFRKDALRRQVQYFLSQNDQFALNFSRQIIQRKIESQFEHLIHLSKTEQRDADITTKLQMSQREAFKKLAILSDLEAIRGLEGAMANLYFRSLSLFVPQSLKFKGRNKRPPKDPYNVVLSLGYTLLHAEWVRQIYMMGLDPYIGFLHQPAFGRESLASDLMEPLRPKYDAFALSLFKERVLREEDFSYKEEACKMGKAGRLRFYEAFEIFLKDNLTLIRAQKQLLFAQIEEAQVCWKKSCNLENHFGLFSEQSLTERRI</sequence>
<evidence type="ECO:0000256" key="10">
    <source>
        <dbReference type="HAMAP-Rule" id="MF_01470"/>
    </source>
</evidence>
<reference evidence="12" key="1">
    <citation type="submission" date="2018-05" db="EMBL/GenBank/DDBJ databases">
        <title>Ignatzschineria dubaiensis sp. nov., isolated from necrotic foot tissues of dromedaries (Camelus dromedarius) and associated maggots in Dubai, United Arab Emirates.</title>
        <authorList>
            <person name="Tsang C.C."/>
            <person name="Tang J.Y.M."/>
            <person name="Fong J.Y.H."/>
            <person name="Kinne J."/>
            <person name="Lee H.H."/>
            <person name="Joseph M."/>
            <person name="Jose S."/>
            <person name="Schuster R.K."/>
            <person name="Tang Y."/>
            <person name="Sivakumar S."/>
            <person name="Chen J.H.K."/>
            <person name="Teng J.L.L."/>
            <person name="Lau S.K.P."/>
            <person name="Wernery U."/>
            <person name="Woo P.C.Y."/>
        </authorList>
    </citation>
    <scope>NUCLEOTIDE SEQUENCE [LARGE SCALE GENOMIC DNA]</scope>
    <source>
        <strain evidence="12">KCTC 22644</strain>
    </source>
</reference>